<dbReference type="OrthoDB" id="9812358at2"/>
<dbReference type="SUPFAM" id="SSF55781">
    <property type="entry name" value="GAF domain-like"/>
    <property type="match status" value="1"/>
</dbReference>
<evidence type="ECO:0000313" key="13">
    <source>
        <dbReference type="EMBL" id="RTE67467.1"/>
    </source>
</evidence>
<dbReference type="Proteomes" id="UP000283087">
    <property type="component" value="Unassembled WGS sequence"/>
</dbReference>
<dbReference type="EC" id="2.7.7.65" evidence="3"/>
<dbReference type="Pfam" id="PF13185">
    <property type="entry name" value="GAF_2"/>
    <property type="match status" value="1"/>
</dbReference>
<evidence type="ECO:0000259" key="10">
    <source>
        <dbReference type="PROSITE" id="PS50113"/>
    </source>
</evidence>
<dbReference type="InterPro" id="IPR003018">
    <property type="entry name" value="GAF"/>
</dbReference>
<dbReference type="PANTHER" id="PTHR45138:SF9">
    <property type="entry name" value="DIGUANYLATE CYCLASE DGCM-RELATED"/>
    <property type="match status" value="1"/>
</dbReference>
<dbReference type="InterPro" id="IPR006189">
    <property type="entry name" value="CHASE_dom"/>
</dbReference>
<evidence type="ECO:0000256" key="8">
    <source>
        <dbReference type="SAM" id="Phobius"/>
    </source>
</evidence>
<evidence type="ECO:0000256" key="4">
    <source>
        <dbReference type="ARBA" id="ARBA00022692"/>
    </source>
</evidence>
<dbReference type="Gene3D" id="3.30.450.350">
    <property type="entry name" value="CHASE domain"/>
    <property type="match status" value="1"/>
</dbReference>
<comment type="subcellular location">
    <subcellularLocation>
        <location evidence="2">Membrane</location>
    </subcellularLocation>
</comment>
<feature type="domain" description="CHASE" evidence="11">
    <location>
        <begin position="84"/>
        <end position="249"/>
    </location>
</feature>
<dbReference type="Pfam" id="PF03924">
    <property type="entry name" value="CHASE"/>
    <property type="match status" value="1"/>
</dbReference>
<feature type="transmembrane region" description="Helical" evidence="8">
    <location>
        <begin position="315"/>
        <end position="335"/>
    </location>
</feature>
<protein>
    <recommendedName>
        <fullName evidence="3">diguanylate cyclase</fullName>
        <ecNumber evidence="3">2.7.7.65</ecNumber>
    </recommendedName>
</protein>
<dbReference type="Pfam" id="PF08448">
    <property type="entry name" value="PAS_4"/>
    <property type="match status" value="1"/>
</dbReference>
<dbReference type="SMART" id="SM00065">
    <property type="entry name" value="GAF"/>
    <property type="match status" value="1"/>
</dbReference>
<dbReference type="Gene3D" id="2.10.70.100">
    <property type="match status" value="1"/>
</dbReference>
<sequence>MMWVTIMLTAADEIFINRRKLLALVVGIICVLVSIIAYQFSLSVENEKLHAKVESAGIQQRVKFQTSVSRTIELLNTVGSFIAQSEQLDRTAYASFTRPIIRSHPELWAIHWVPLVSDDERQAFEQQLVSDGFDGMTTLDVATNTVSSAPAKKLYYPILYSEPLERSHISVGFDTYSRQVNADVIDALLAGDQEYLGTAPFQLFEGASDILSLSYYRPVYDESSVGRGRLKGFVLAVIQPQMILNTLSSTDSDLVMKLYDVTPTGLVEVAATASSQTEAATVSYRSEFNILGRNWLLEVWDDRLQTENSLNISQWILIVGFLFSLCLVLMLLWLAKTHRQILLERDRAQSYLDTVETIMLMLDREGHIQMINRKGSEVLGASADDLLGESWFNQRTLVNSQQERQIFETLFDREHPVNDLYRGESRVRTSDGQIRLIAWRNRLSFDASGRPVGVLCSGVDITEQRQAELLDNLRSRAMEATLQGESLEYVLSLVVEGIEQKNPGALCSILLLDEQGQHLINCAASSLPKGYQAAIDGIEIGEGVGSCGTAVYRRERVIVTDIASDPLWADYKALALEHGLHSCWSEPIFGRKKRLIGTFAIYHGFISKPSHADLELIESVAAFVSLIIEQFQAEAALLSMANSDELTGLNNRRKLFSVLETEFERAKRYGHPFSLCMLDLDFFKKINDQYGHDIGDKVLQAVADTINHVLRENDVCGRIGGEEFAILLPDTALTSAAAFAERVRQAVGELALKLDDGRLVTLTCSIGVAEYSEIFHKASELLSCADQRLYYAKAHGRNCISTQTDYEGCSR</sequence>
<dbReference type="InterPro" id="IPR000700">
    <property type="entry name" value="PAS-assoc_C"/>
</dbReference>
<dbReference type="PROSITE" id="PS50113">
    <property type="entry name" value="PAC"/>
    <property type="match status" value="1"/>
</dbReference>
<accession>A0A430KVC9</accession>
<gene>
    <name evidence="13" type="ORF">EH243_00515</name>
</gene>
<dbReference type="CDD" id="cd01949">
    <property type="entry name" value="GGDEF"/>
    <property type="match status" value="1"/>
</dbReference>
<dbReference type="SUPFAM" id="SSF55073">
    <property type="entry name" value="Nucleotide cyclase"/>
    <property type="match status" value="1"/>
</dbReference>
<dbReference type="Pfam" id="PF00990">
    <property type="entry name" value="GGDEF"/>
    <property type="match status" value="1"/>
</dbReference>
<keyword evidence="4 8" id="KW-0812">Transmembrane</keyword>
<evidence type="ECO:0000256" key="3">
    <source>
        <dbReference type="ARBA" id="ARBA00012528"/>
    </source>
</evidence>
<dbReference type="InterPro" id="IPR001610">
    <property type="entry name" value="PAC"/>
</dbReference>
<evidence type="ECO:0000256" key="2">
    <source>
        <dbReference type="ARBA" id="ARBA00004370"/>
    </source>
</evidence>
<name>A0A430KVC9_9GAMM</name>
<evidence type="ECO:0000256" key="7">
    <source>
        <dbReference type="ARBA" id="ARBA00034247"/>
    </source>
</evidence>
<dbReference type="GO" id="GO:0007165">
    <property type="term" value="P:signal transduction"/>
    <property type="evidence" value="ECO:0007669"/>
    <property type="project" value="UniProtKB-ARBA"/>
</dbReference>
<evidence type="ECO:0000313" key="14">
    <source>
        <dbReference type="Proteomes" id="UP000283087"/>
    </source>
</evidence>
<evidence type="ECO:0000256" key="6">
    <source>
        <dbReference type="ARBA" id="ARBA00023136"/>
    </source>
</evidence>
<keyword evidence="5 8" id="KW-1133">Transmembrane helix</keyword>
<comment type="catalytic activity">
    <reaction evidence="7">
        <text>2 GTP = 3',3'-c-di-GMP + 2 diphosphate</text>
        <dbReference type="Rhea" id="RHEA:24898"/>
        <dbReference type="ChEBI" id="CHEBI:33019"/>
        <dbReference type="ChEBI" id="CHEBI:37565"/>
        <dbReference type="ChEBI" id="CHEBI:58805"/>
        <dbReference type="EC" id="2.7.7.65"/>
    </reaction>
</comment>
<feature type="domain" description="PAS" evidence="9">
    <location>
        <begin position="344"/>
        <end position="390"/>
    </location>
</feature>
<dbReference type="PROSITE" id="PS50839">
    <property type="entry name" value="CHASE"/>
    <property type="match status" value="1"/>
</dbReference>
<organism evidence="13 14">
    <name type="scientific">Amphritea opalescens</name>
    <dbReference type="NCBI Taxonomy" id="2490544"/>
    <lineage>
        <taxon>Bacteria</taxon>
        <taxon>Pseudomonadati</taxon>
        <taxon>Pseudomonadota</taxon>
        <taxon>Gammaproteobacteria</taxon>
        <taxon>Oceanospirillales</taxon>
        <taxon>Oceanospirillaceae</taxon>
        <taxon>Amphritea</taxon>
    </lineage>
</organism>
<dbReference type="InterPro" id="IPR029016">
    <property type="entry name" value="GAF-like_dom_sf"/>
</dbReference>
<dbReference type="SMART" id="SM01079">
    <property type="entry name" value="CHASE"/>
    <property type="match status" value="1"/>
</dbReference>
<dbReference type="InterPro" id="IPR042240">
    <property type="entry name" value="CHASE_sf"/>
</dbReference>
<dbReference type="PROSITE" id="PS50112">
    <property type="entry name" value="PAS"/>
    <property type="match status" value="1"/>
</dbReference>
<dbReference type="InterPro" id="IPR050469">
    <property type="entry name" value="Diguanylate_Cyclase"/>
</dbReference>
<dbReference type="PROSITE" id="PS50887">
    <property type="entry name" value="GGDEF"/>
    <property type="match status" value="1"/>
</dbReference>
<dbReference type="NCBIfam" id="TIGR00254">
    <property type="entry name" value="GGDEF"/>
    <property type="match status" value="1"/>
</dbReference>
<dbReference type="InterPro" id="IPR013656">
    <property type="entry name" value="PAS_4"/>
</dbReference>
<feature type="domain" description="PAC" evidence="10">
    <location>
        <begin position="421"/>
        <end position="473"/>
    </location>
</feature>
<dbReference type="InterPro" id="IPR043128">
    <property type="entry name" value="Rev_trsase/Diguanyl_cyclase"/>
</dbReference>
<feature type="transmembrane region" description="Helical" evidence="8">
    <location>
        <begin position="21"/>
        <end position="40"/>
    </location>
</feature>
<dbReference type="SUPFAM" id="SSF55785">
    <property type="entry name" value="PYP-like sensor domain (PAS domain)"/>
    <property type="match status" value="1"/>
</dbReference>
<keyword evidence="6 8" id="KW-0472">Membrane</keyword>
<evidence type="ECO:0000256" key="5">
    <source>
        <dbReference type="ARBA" id="ARBA00022989"/>
    </source>
</evidence>
<dbReference type="SMART" id="SM00091">
    <property type="entry name" value="PAS"/>
    <property type="match status" value="1"/>
</dbReference>
<dbReference type="Gene3D" id="3.30.70.270">
    <property type="match status" value="1"/>
</dbReference>
<feature type="domain" description="GGDEF" evidence="12">
    <location>
        <begin position="671"/>
        <end position="805"/>
    </location>
</feature>
<dbReference type="SMART" id="SM00267">
    <property type="entry name" value="GGDEF"/>
    <property type="match status" value="1"/>
</dbReference>
<dbReference type="GO" id="GO:0016020">
    <property type="term" value="C:membrane"/>
    <property type="evidence" value="ECO:0007669"/>
    <property type="project" value="UniProtKB-SubCell"/>
</dbReference>
<dbReference type="CDD" id="cd00130">
    <property type="entry name" value="PAS"/>
    <property type="match status" value="1"/>
</dbReference>
<evidence type="ECO:0000259" key="12">
    <source>
        <dbReference type="PROSITE" id="PS50887"/>
    </source>
</evidence>
<comment type="caution">
    <text evidence="13">The sequence shown here is derived from an EMBL/GenBank/DDBJ whole genome shotgun (WGS) entry which is preliminary data.</text>
</comment>
<reference evidence="13 14" key="1">
    <citation type="submission" date="2018-11" db="EMBL/GenBank/DDBJ databases">
        <title>The draft genome sequence of Amphritea opalescens ANRC-JH13T.</title>
        <authorList>
            <person name="Fang Z."/>
            <person name="Zhang Y."/>
            <person name="Han X."/>
        </authorList>
    </citation>
    <scope>NUCLEOTIDE SEQUENCE [LARGE SCALE GENOMIC DNA]</scope>
    <source>
        <strain evidence="13 14">ANRC-JH13</strain>
    </source>
</reference>
<dbReference type="InterPro" id="IPR035965">
    <property type="entry name" value="PAS-like_dom_sf"/>
</dbReference>
<evidence type="ECO:0000259" key="11">
    <source>
        <dbReference type="PROSITE" id="PS50839"/>
    </source>
</evidence>
<dbReference type="EMBL" id="RQXW01000001">
    <property type="protein sequence ID" value="RTE67467.1"/>
    <property type="molecule type" value="Genomic_DNA"/>
</dbReference>
<comment type="cofactor">
    <cofactor evidence="1">
        <name>Mg(2+)</name>
        <dbReference type="ChEBI" id="CHEBI:18420"/>
    </cofactor>
</comment>
<dbReference type="SMART" id="SM00086">
    <property type="entry name" value="PAC"/>
    <property type="match status" value="1"/>
</dbReference>
<evidence type="ECO:0000256" key="1">
    <source>
        <dbReference type="ARBA" id="ARBA00001946"/>
    </source>
</evidence>
<dbReference type="PANTHER" id="PTHR45138">
    <property type="entry name" value="REGULATORY COMPONENTS OF SENSORY TRANSDUCTION SYSTEM"/>
    <property type="match status" value="1"/>
</dbReference>
<dbReference type="Gene3D" id="3.30.450.20">
    <property type="entry name" value="PAS domain"/>
    <property type="match status" value="1"/>
</dbReference>
<dbReference type="AlphaFoldDB" id="A0A430KVC9"/>
<dbReference type="InterPro" id="IPR000014">
    <property type="entry name" value="PAS"/>
</dbReference>
<proteinExistence type="predicted"/>
<keyword evidence="14" id="KW-1185">Reference proteome</keyword>
<dbReference type="InterPro" id="IPR000160">
    <property type="entry name" value="GGDEF_dom"/>
</dbReference>
<dbReference type="NCBIfam" id="TIGR00229">
    <property type="entry name" value="sensory_box"/>
    <property type="match status" value="1"/>
</dbReference>
<dbReference type="InterPro" id="IPR029787">
    <property type="entry name" value="Nucleotide_cyclase"/>
</dbReference>
<evidence type="ECO:0000259" key="9">
    <source>
        <dbReference type="PROSITE" id="PS50112"/>
    </source>
</evidence>
<dbReference type="GO" id="GO:0052621">
    <property type="term" value="F:diguanylate cyclase activity"/>
    <property type="evidence" value="ECO:0007669"/>
    <property type="project" value="UniProtKB-EC"/>
</dbReference>
<dbReference type="Gene3D" id="3.30.450.40">
    <property type="match status" value="1"/>
</dbReference>
<dbReference type="FunFam" id="3.30.70.270:FF:000001">
    <property type="entry name" value="Diguanylate cyclase domain protein"/>
    <property type="match status" value="1"/>
</dbReference>